<dbReference type="AlphaFoldDB" id="A0A0U5AVZ2"/>
<evidence type="ECO:0000313" key="1">
    <source>
        <dbReference type="EMBL" id="BAU26370.1"/>
    </source>
</evidence>
<dbReference type="KEGG" id="asoc:CB4_00497"/>
<reference evidence="1 2" key="1">
    <citation type="submission" date="2015-12" db="EMBL/GenBank/DDBJ databases">
        <title>Genome sequence of Aneurinibacillus soli.</title>
        <authorList>
            <person name="Lee J.S."/>
            <person name="Lee K.C."/>
            <person name="Kim K.K."/>
            <person name="Lee B.W."/>
        </authorList>
    </citation>
    <scope>NUCLEOTIDE SEQUENCE [LARGE SCALE GENOMIC DNA]</scope>
    <source>
        <strain evidence="1 2">CB4</strain>
    </source>
</reference>
<sequence length="59" mass="7115">MRDKKKITITMNSKEKQKLEMLAEAVGWSWEELEESLHTLVAERISRKKDTQKHRELIY</sequence>
<gene>
    <name evidence="1" type="ORF">CB4_00497</name>
</gene>
<dbReference type="EMBL" id="AP017312">
    <property type="protein sequence ID" value="BAU26370.1"/>
    <property type="molecule type" value="Genomic_DNA"/>
</dbReference>
<keyword evidence="2" id="KW-1185">Reference proteome</keyword>
<accession>A0A0U5AVZ2</accession>
<proteinExistence type="predicted"/>
<protein>
    <submittedName>
        <fullName evidence="1">Uncharacterized protein</fullName>
    </submittedName>
</protein>
<dbReference type="Proteomes" id="UP000217696">
    <property type="component" value="Chromosome"/>
</dbReference>
<dbReference type="RefSeq" id="WP_096463425.1">
    <property type="nucleotide sequence ID" value="NZ_AP017312.1"/>
</dbReference>
<organism evidence="1 2">
    <name type="scientific">Aneurinibacillus soli</name>
    <dbReference type="NCBI Taxonomy" id="1500254"/>
    <lineage>
        <taxon>Bacteria</taxon>
        <taxon>Bacillati</taxon>
        <taxon>Bacillota</taxon>
        <taxon>Bacilli</taxon>
        <taxon>Bacillales</taxon>
        <taxon>Paenibacillaceae</taxon>
        <taxon>Aneurinibacillus group</taxon>
        <taxon>Aneurinibacillus</taxon>
    </lineage>
</organism>
<name>A0A0U5AVZ2_9BACL</name>
<evidence type="ECO:0000313" key="2">
    <source>
        <dbReference type="Proteomes" id="UP000217696"/>
    </source>
</evidence>